<dbReference type="InterPro" id="IPR010280">
    <property type="entry name" value="U5_MeTrfase_fam"/>
</dbReference>
<feature type="active site" description="Nucleophile" evidence="6">
    <location>
        <position position="368"/>
    </location>
</feature>
<dbReference type="CDD" id="cd02440">
    <property type="entry name" value="AdoMet_MTases"/>
    <property type="match status" value="1"/>
</dbReference>
<dbReference type="SUPFAM" id="SSF50249">
    <property type="entry name" value="Nucleic acid-binding proteins"/>
    <property type="match status" value="1"/>
</dbReference>
<dbReference type="Pfam" id="PF05958">
    <property type="entry name" value="tRNA_U5-meth_tr"/>
    <property type="match status" value="1"/>
</dbReference>
<evidence type="ECO:0000256" key="1">
    <source>
        <dbReference type="ARBA" id="ARBA00022485"/>
    </source>
</evidence>
<proteinExistence type="inferred from homology"/>
<dbReference type="GO" id="GO:0051536">
    <property type="term" value="F:iron-sulfur cluster binding"/>
    <property type="evidence" value="ECO:0007669"/>
    <property type="project" value="UniProtKB-KW"/>
</dbReference>
<dbReference type="RefSeq" id="WP_347166347.1">
    <property type="nucleotide sequence ID" value="NZ_JBDNCH010000002.1"/>
</dbReference>
<dbReference type="Gene3D" id="2.40.50.1070">
    <property type="match status" value="1"/>
</dbReference>
<evidence type="ECO:0000256" key="7">
    <source>
        <dbReference type="PROSITE-ProRule" id="PRU10015"/>
    </source>
</evidence>
<feature type="binding site" evidence="6">
    <location>
        <position position="247"/>
    </location>
    <ligand>
        <name>S-adenosyl-L-methionine</name>
        <dbReference type="ChEBI" id="CHEBI:59789"/>
    </ligand>
</feature>
<keyword evidence="5" id="KW-0411">Iron-sulfur</keyword>
<evidence type="ECO:0000256" key="2">
    <source>
        <dbReference type="ARBA" id="ARBA00022603"/>
    </source>
</evidence>
<keyword evidence="1" id="KW-0479">Metal-binding</keyword>
<organism evidence="8 9">
    <name type="scientific">Ponticoccus litoralis</name>
    <dbReference type="NCBI Taxonomy" id="422297"/>
    <lineage>
        <taxon>Bacteria</taxon>
        <taxon>Pseudomonadati</taxon>
        <taxon>Pseudomonadota</taxon>
        <taxon>Alphaproteobacteria</taxon>
        <taxon>Rhodobacterales</taxon>
        <taxon>Roseobacteraceae</taxon>
        <taxon>Ponticoccus</taxon>
    </lineage>
</organism>
<feature type="binding site" evidence="6">
    <location>
        <position position="274"/>
    </location>
    <ligand>
        <name>S-adenosyl-L-methionine</name>
        <dbReference type="ChEBI" id="CHEBI:59789"/>
    </ligand>
</feature>
<dbReference type="PROSITE" id="PS01230">
    <property type="entry name" value="TRMA_1"/>
    <property type="match status" value="1"/>
</dbReference>
<evidence type="ECO:0000256" key="3">
    <source>
        <dbReference type="ARBA" id="ARBA00022679"/>
    </source>
</evidence>
<dbReference type="InterPro" id="IPR012340">
    <property type="entry name" value="NA-bd_OB-fold"/>
</dbReference>
<dbReference type="SUPFAM" id="SSF53335">
    <property type="entry name" value="S-adenosyl-L-methionine-dependent methyltransferases"/>
    <property type="match status" value="1"/>
</dbReference>
<keyword evidence="3 6" id="KW-0808">Transferase</keyword>
<gene>
    <name evidence="8" type="ORF">ABFB10_09605</name>
</gene>
<keyword evidence="4 6" id="KW-0949">S-adenosyl-L-methionine</keyword>
<dbReference type="PROSITE" id="PS51687">
    <property type="entry name" value="SAM_MT_RNA_M5U"/>
    <property type="match status" value="1"/>
</dbReference>
<feature type="binding site" evidence="6">
    <location>
        <position position="294"/>
    </location>
    <ligand>
        <name>S-adenosyl-L-methionine</name>
        <dbReference type="ChEBI" id="CHEBI:59789"/>
    </ligand>
</feature>
<evidence type="ECO:0000256" key="4">
    <source>
        <dbReference type="ARBA" id="ARBA00022691"/>
    </source>
</evidence>
<dbReference type="InterPro" id="IPR030390">
    <property type="entry name" value="MeTrfase_TrmA_AS"/>
</dbReference>
<sequence length="412" mass="43461">MEQGSPHATRVTIERLGHRGDGIAAGPVYVPGALPGEVVEGAVQSGVIAAPRIVTPSTDRVAAPCRHAKACGGCQLQHASDDFVAGWKVDVIRRALSAQGLETELRPIATSPSQSRRRAAFSARRTKKGALAGFHRKASDVVVAVPDCILVTPALAAALPLVEALAVLGASRKGELSVLVTDCASGLDVAVSGGKPLDTALRADLAALAQDHGLSRLTWDDETLAFKPAFQSFDGIDVVPPPGAFLQATEAGEQTLRAGVNAALESCTHLVDLFAGCGTFALPLAKRARVHAVEGEAAMVRALDQGWRQAQGLRHVTHEARDLFRNPLLPDELKRFDGVVIDPPRAGAEAQIAEIASARVPKIAHVSCNPVTFARDCATLVAAGYRLDWVMPVDQFRWSTHVEVVSALSLQD</sequence>
<dbReference type="Gene3D" id="2.40.50.140">
    <property type="entry name" value="Nucleic acid-binding proteins"/>
    <property type="match status" value="1"/>
</dbReference>
<dbReference type="Proteomes" id="UP001428774">
    <property type="component" value="Unassembled WGS sequence"/>
</dbReference>
<name>A0AAW9SK88_9RHOB</name>
<dbReference type="AlphaFoldDB" id="A0AAW9SK88"/>
<comment type="similarity">
    <text evidence="6">Belongs to the class I-like SAM-binding methyltransferase superfamily. RNA M5U methyltransferase family.</text>
</comment>
<feature type="active site" evidence="7">
    <location>
        <position position="368"/>
    </location>
</feature>
<dbReference type="EMBL" id="JBDNCH010000002">
    <property type="protein sequence ID" value="MEN9061258.1"/>
    <property type="molecule type" value="Genomic_DNA"/>
</dbReference>
<dbReference type="PANTHER" id="PTHR11061">
    <property type="entry name" value="RNA M5U METHYLTRANSFERASE"/>
    <property type="match status" value="1"/>
</dbReference>
<accession>A0AAW9SK88</accession>
<reference evidence="8 9" key="1">
    <citation type="submission" date="2024-05" db="EMBL/GenBank/DDBJ databases">
        <title>Genome sequence of Ponticoccus litoralis KCCM 90028.</title>
        <authorList>
            <person name="Kim J.M."/>
            <person name="Lee J.K."/>
            <person name="Choi B.J."/>
            <person name="Bayburt H."/>
            <person name="Baek J.H."/>
            <person name="Jeon C.O."/>
        </authorList>
    </citation>
    <scope>NUCLEOTIDE SEQUENCE [LARGE SCALE GENOMIC DNA]</scope>
    <source>
        <strain evidence="8 9">KCCM 90028</strain>
    </source>
</reference>
<keyword evidence="2 6" id="KW-0489">Methyltransferase</keyword>
<feature type="binding site" evidence="6">
    <location>
        <position position="342"/>
    </location>
    <ligand>
        <name>S-adenosyl-L-methionine</name>
        <dbReference type="ChEBI" id="CHEBI:59789"/>
    </ligand>
</feature>
<dbReference type="InterPro" id="IPR029063">
    <property type="entry name" value="SAM-dependent_MTases_sf"/>
</dbReference>
<dbReference type="GO" id="GO:0070041">
    <property type="term" value="F:rRNA (uridine-C5-)-methyltransferase activity"/>
    <property type="evidence" value="ECO:0007669"/>
    <property type="project" value="TreeGrafter"/>
</dbReference>
<keyword evidence="9" id="KW-1185">Reference proteome</keyword>
<dbReference type="PANTHER" id="PTHR11061:SF49">
    <property type="entry name" value="23S RRNA (URACIL(1939)-C(5))-METHYLTRANSFERASE RLMD"/>
    <property type="match status" value="1"/>
</dbReference>
<keyword evidence="1" id="KW-0408">Iron</keyword>
<evidence type="ECO:0000256" key="6">
    <source>
        <dbReference type="PROSITE-ProRule" id="PRU01024"/>
    </source>
</evidence>
<evidence type="ECO:0000256" key="5">
    <source>
        <dbReference type="ARBA" id="ARBA00023014"/>
    </source>
</evidence>
<dbReference type="GO" id="GO:0070475">
    <property type="term" value="P:rRNA base methylation"/>
    <property type="evidence" value="ECO:0007669"/>
    <property type="project" value="TreeGrafter"/>
</dbReference>
<keyword evidence="1" id="KW-0004">4Fe-4S</keyword>
<protein>
    <submittedName>
        <fullName evidence="8">Class I SAM-dependent RNA methyltransferase</fullName>
    </submittedName>
</protein>
<evidence type="ECO:0000313" key="8">
    <source>
        <dbReference type="EMBL" id="MEN9061258.1"/>
    </source>
</evidence>
<evidence type="ECO:0000313" key="9">
    <source>
        <dbReference type="Proteomes" id="UP001428774"/>
    </source>
</evidence>
<dbReference type="Gene3D" id="3.40.50.150">
    <property type="entry name" value="Vaccinia Virus protein VP39"/>
    <property type="match status" value="1"/>
</dbReference>
<comment type="caution">
    <text evidence="8">The sequence shown here is derived from an EMBL/GenBank/DDBJ whole genome shotgun (WGS) entry which is preliminary data.</text>
</comment>